<accession>A0A9P8M142</accession>
<dbReference type="InterPro" id="IPR020846">
    <property type="entry name" value="MFS_dom"/>
</dbReference>
<evidence type="ECO:0000256" key="4">
    <source>
        <dbReference type="ARBA" id="ARBA00022692"/>
    </source>
</evidence>
<dbReference type="Gene3D" id="1.20.1250.20">
    <property type="entry name" value="MFS general substrate transporter like domains"/>
    <property type="match status" value="2"/>
</dbReference>
<dbReference type="GO" id="GO:0016020">
    <property type="term" value="C:membrane"/>
    <property type="evidence" value="ECO:0007669"/>
    <property type="project" value="UniProtKB-SubCell"/>
</dbReference>
<proteinExistence type="inferred from homology"/>
<keyword evidence="6 8" id="KW-0472">Membrane</keyword>
<evidence type="ECO:0000256" key="7">
    <source>
        <dbReference type="SAM" id="MobiDB-lite"/>
    </source>
</evidence>
<keyword evidence="3" id="KW-0813">Transport</keyword>
<reference evidence="10 11" key="1">
    <citation type="submission" date="2020-07" db="EMBL/GenBank/DDBJ databases">
        <title>Metarhizium humberi genome.</title>
        <authorList>
            <person name="Lysoe E."/>
        </authorList>
    </citation>
    <scope>NUCLEOTIDE SEQUENCE [LARGE SCALE GENOMIC DNA]</scope>
    <source>
        <strain evidence="10 11">ESALQ1638</strain>
    </source>
</reference>
<feature type="transmembrane region" description="Helical" evidence="8">
    <location>
        <begin position="192"/>
        <end position="212"/>
    </location>
</feature>
<feature type="region of interest" description="Disordered" evidence="7">
    <location>
        <begin position="60"/>
        <end position="89"/>
    </location>
</feature>
<feature type="transmembrane region" description="Helical" evidence="8">
    <location>
        <begin position="224"/>
        <end position="244"/>
    </location>
</feature>
<dbReference type="PROSITE" id="PS50850">
    <property type="entry name" value="MFS"/>
    <property type="match status" value="1"/>
</dbReference>
<comment type="subcellular location">
    <subcellularLocation>
        <location evidence="1">Membrane</location>
        <topology evidence="1">Multi-pass membrane protein</topology>
    </subcellularLocation>
</comment>
<dbReference type="SUPFAM" id="SSF103473">
    <property type="entry name" value="MFS general substrate transporter"/>
    <property type="match status" value="1"/>
</dbReference>
<evidence type="ECO:0000313" key="11">
    <source>
        <dbReference type="Proteomes" id="UP000764110"/>
    </source>
</evidence>
<feature type="transmembrane region" description="Helical" evidence="8">
    <location>
        <begin position="135"/>
        <end position="155"/>
    </location>
</feature>
<dbReference type="InterPro" id="IPR036259">
    <property type="entry name" value="MFS_trans_sf"/>
</dbReference>
<feature type="compositionally biased region" description="Polar residues" evidence="7">
    <location>
        <begin position="7"/>
        <end position="19"/>
    </location>
</feature>
<feature type="domain" description="Major facilitator superfamily (MFS) profile" evidence="9">
    <location>
        <begin position="96"/>
        <end position="487"/>
    </location>
</feature>
<dbReference type="GO" id="GO:0022857">
    <property type="term" value="F:transmembrane transporter activity"/>
    <property type="evidence" value="ECO:0007669"/>
    <property type="project" value="InterPro"/>
</dbReference>
<feature type="transmembrane region" description="Helical" evidence="8">
    <location>
        <begin position="362"/>
        <end position="383"/>
    </location>
</feature>
<keyword evidence="5 8" id="KW-1133">Transmembrane helix</keyword>
<gene>
    <name evidence="10" type="ORF">MHUMG1_10320</name>
</gene>
<feature type="transmembrane region" description="Helical" evidence="8">
    <location>
        <begin position="395"/>
        <end position="417"/>
    </location>
</feature>
<comment type="caution">
    <text evidence="10">The sequence shown here is derived from an EMBL/GenBank/DDBJ whole genome shotgun (WGS) entry which is preliminary data.</text>
</comment>
<evidence type="ECO:0000256" key="8">
    <source>
        <dbReference type="SAM" id="Phobius"/>
    </source>
</evidence>
<dbReference type="Pfam" id="PF07690">
    <property type="entry name" value="MFS_1"/>
    <property type="match status" value="1"/>
</dbReference>
<feature type="transmembrane region" description="Helical" evidence="8">
    <location>
        <begin position="334"/>
        <end position="350"/>
    </location>
</feature>
<evidence type="ECO:0000259" key="9">
    <source>
        <dbReference type="PROSITE" id="PS50850"/>
    </source>
</evidence>
<keyword evidence="11" id="KW-1185">Reference proteome</keyword>
<evidence type="ECO:0000256" key="5">
    <source>
        <dbReference type="ARBA" id="ARBA00022989"/>
    </source>
</evidence>
<dbReference type="InterPro" id="IPR011701">
    <property type="entry name" value="MFS"/>
</dbReference>
<evidence type="ECO:0000256" key="3">
    <source>
        <dbReference type="ARBA" id="ARBA00022448"/>
    </source>
</evidence>
<dbReference type="PANTHER" id="PTHR11360">
    <property type="entry name" value="MONOCARBOXYLATE TRANSPORTER"/>
    <property type="match status" value="1"/>
</dbReference>
<evidence type="ECO:0000313" key="10">
    <source>
        <dbReference type="EMBL" id="KAH0591945.1"/>
    </source>
</evidence>
<feature type="transmembrane region" description="Helical" evidence="8">
    <location>
        <begin position="97"/>
        <end position="115"/>
    </location>
</feature>
<comment type="similarity">
    <text evidence="2">Belongs to the major facilitator superfamily. Monocarboxylate porter (TC 2.A.1.13) family.</text>
</comment>
<dbReference type="AlphaFoldDB" id="A0A9P8M142"/>
<name>A0A9P8M142_9HYPO</name>
<organism evidence="10 11">
    <name type="scientific">Metarhizium humberi</name>
    <dbReference type="NCBI Taxonomy" id="2596975"/>
    <lineage>
        <taxon>Eukaryota</taxon>
        <taxon>Fungi</taxon>
        <taxon>Dikarya</taxon>
        <taxon>Ascomycota</taxon>
        <taxon>Pezizomycotina</taxon>
        <taxon>Sordariomycetes</taxon>
        <taxon>Hypocreomycetidae</taxon>
        <taxon>Hypocreales</taxon>
        <taxon>Clavicipitaceae</taxon>
        <taxon>Metarhizium</taxon>
    </lineage>
</organism>
<feature type="transmembrane region" description="Helical" evidence="8">
    <location>
        <begin position="429"/>
        <end position="450"/>
    </location>
</feature>
<feature type="region of interest" description="Disordered" evidence="7">
    <location>
        <begin position="1"/>
        <end position="31"/>
    </location>
</feature>
<evidence type="ECO:0000256" key="2">
    <source>
        <dbReference type="ARBA" id="ARBA00006727"/>
    </source>
</evidence>
<dbReference type="InterPro" id="IPR050327">
    <property type="entry name" value="Proton-linked_MCT"/>
</dbReference>
<sequence>MTEKLDQNAQVNKTLNGSDSGLDALAPTPSRCTQKLAESDAAMVQGEWIAETGAQVSRQVSRQASRQASRRDVETASQELSDSTDDDDDFPDGGLEAWLVVLGAWCVSFCSYGWINSVGTFQEYYQTGPLKEYTASQIAWIPSMQIFLMSFLSPFTGRIFDNHGPRSLLLVGSFLHVFGLMMASLSSEYYQFMLSQGLCSAIGVSASFLAAIGSVSGWFKKRRGTAFGIFATGSSLGGVVFPIMLSNLIKTVGYGWAMRSAAFIILALLIVANLTIKARHVNGRQALSKELLARPFHEKTFLLLLIGLSLVPFGLYTPINFIPTVAKAEGMRDSLAQNLIAFYNAASLLGRAGSGLLADRFGLFNIFSLACYGAGIFIMVLWIPGGGNDAATVAFSLLFGLFSGAYIALLGALVARISPIEEVGYRNGIGQLFGAVGGLVTAPIAGAILQGPGGEIGLKAFAGAFMIVGTTGIVAARISQTGFKLRERDSQIPDLPPTVNGTSRDALAATRSGRHDWPLSWAFPKLQSIGALKNFEAASP</sequence>
<feature type="transmembrane region" description="Helical" evidence="8">
    <location>
        <begin position="256"/>
        <end position="276"/>
    </location>
</feature>
<feature type="transmembrane region" description="Helical" evidence="8">
    <location>
        <begin position="456"/>
        <end position="478"/>
    </location>
</feature>
<protein>
    <recommendedName>
        <fullName evidence="9">Major facilitator superfamily (MFS) profile domain-containing protein</fullName>
    </recommendedName>
</protein>
<dbReference type="CDD" id="cd17352">
    <property type="entry name" value="MFS_MCT_SLC16"/>
    <property type="match status" value="1"/>
</dbReference>
<keyword evidence="4 8" id="KW-0812">Transmembrane</keyword>
<evidence type="ECO:0000256" key="6">
    <source>
        <dbReference type="ARBA" id="ARBA00023136"/>
    </source>
</evidence>
<feature type="transmembrane region" description="Helical" evidence="8">
    <location>
        <begin position="301"/>
        <end position="322"/>
    </location>
</feature>
<dbReference type="PANTHER" id="PTHR11360:SF224">
    <property type="entry name" value="MAJOR FACILITATOR SUPERFAMILY (MFS) PROFILE DOMAIN-CONTAINING PROTEIN-RELATED"/>
    <property type="match status" value="1"/>
</dbReference>
<evidence type="ECO:0000256" key="1">
    <source>
        <dbReference type="ARBA" id="ARBA00004141"/>
    </source>
</evidence>
<dbReference type="Proteomes" id="UP000764110">
    <property type="component" value="Unassembled WGS sequence"/>
</dbReference>
<feature type="transmembrane region" description="Helical" evidence="8">
    <location>
        <begin position="167"/>
        <end position="186"/>
    </location>
</feature>
<dbReference type="EMBL" id="JACEFI010000041">
    <property type="protein sequence ID" value="KAH0591945.1"/>
    <property type="molecule type" value="Genomic_DNA"/>
</dbReference>